<dbReference type="InterPro" id="IPR011050">
    <property type="entry name" value="Pectin_lyase_fold/virulence"/>
</dbReference>
<dbReference type="RefSeq" id="WP_187597666.1">
    <property type="nucleotide sequence ID" value="NZ_CP060714.1"/>
</dbReference>
<evidence type="ECO:0000313" key="3">
    <source>
        <dbReference type="EMBL" id="QNN57412.1"/>
    </source>
</evidence>
<keyword evidence="1" id="KW-0732">Signal</keyword>
<name>A0A7G9RP87_9BURK</name>
<feature type="domain" description="Bacterial repeat" evidence="2">
    <location>
        <begin position="779"/>
        <end position="856"/>
    </location>
</feature>
<evidence type="ECO:0000259" key="2">
    <source>
        <dbReference type="Pfam" id="PF18998"/>
    </source>
</evidence>
<sequence length="1271" mass="129350">MKHSLRNPLLAACLAVPLLAQAQVCSSPNATSDYIVGEAQGRASAMHWATGLVWSRCIEGATFDNGQCSAQYPTDNFQKTWMDWADYDTGRAGLLPAPFYNNVNWGLNAALGPNRLLDGTWRMPYATEYSALMAGCPSGWPDIATNQEVLPSDHGGGIRNTFWTASPDPTSTGAAWRANPGSASGEMLSTASPEEVRVVRGGQPFNALSSLTLATGAAGQPHVFAPITLTSPPGTTAWGGLRISSGRLSVNAGPWVSEAIVKSGDSIRVRLLAPPTGMASTTLTLRSGQTTGTSDNGANGGQEATVMREETTNLSVTATGTFTPRICRAAPTGTGDGTSWAQAASLADALADFSCSEIWLQRTNSNGGPFYAPPGGRGFVIERNVKLYGGFVGTEATLAERPQPVSPGTTVLNPDGNSRVLYLDGSLGIPLNDTLIDGVMLLRGAAAGPGANGGALYCNGAGAGSVCSPRLHMVYIGASFADGHGGALFNDASRGGISSPVLTNVLISGNNAAGNGGAIYNRGEGGTSSPVLRNVHVENNHAEGGSGGALYNLAKGSGGVSSPVIEQASFDGNDAGGYGGAIHSLTEDGGTSHMEVRNTTFSTNQSAANTPGGAIAIVGVGGDARLDVVHATFMKNTSGSTSNALFTQGGAVRVGQSVLWGDPTPQRAQAITFSTGSTTITDSLIQDGCAGGNVAFIGGTATCNGVTLDADPELGALGANGMDGFPILWGYLPELTSLLQDAVTCTLPTDQRGIARPQGVGDTPCDIGALERRTPVELAITVTGSGTGTVTGAPLACATGTCSYNYPGEDTSQLVTLTATPAVDHTFTGWSGDCSGTGTCSVTMDRARSVQATFTSPTRYTIGGTLSGLEYEGPLVLNNNGGDGMALVSDGPFTFGTPLAPGAAYDVTIRFQPPGRTCVVHNGSGHANADVTDVQIICPPITYTVTASPASHLTCEPSAVRPFSTAQCYANPPPGQITQSISGCGGQRVENRNIFFTGPVTSDCTVTATFAPMPTHTLGGTATGLTGTGLLLRNDGEDLPVTASGTFSFTHPLADRSSYAVTIATQPTGQRCTITNASGSNVTANVSNVQVACAPYFEGTTVPASGPGGTGSATFTGGGGGCRFDLASTRFEAAPTPAPPGHTLPQGVLRIGLVDCSADLVAMEVTWPETVAGYTKHGLATRTATGASYFAPAGLAISGRTVRFTLTDGQQGDDDWTVNGTIADPGGPTAPVDGTGAVQPVPTLGSSALALLGTLLAFLALPLLRRSPVRS</sequence>
<dbReference type="InterPro" id="IPR044060">
    <property type="entry name" value="Bacterial_rp_domain"/>
</dbReference>
<feature type="signal peptide" evidence="1">
    <location>
        <begin position="1"/>
        <end position="22"/>
    </location>
</feature>
<reference evidence="3 4" key="1">
    <citation type="submission" date="2020-08" db="EMBL/GenBank/DDBJ databases">
        <title>Genome sequence of Diaphorobacter ruginosibacter DSM 27467T.</title>
        <authorList>
            <person name="Hyun D.-W."/>
            <person name="Bae J.-W."/>
        </authorList>
    </citation>
    <scope>NUCLEOTIDE SEQUENCE [LARGE SCALE GENOMIC DNA]</scope>
    <source>
        <strain evidence="3 4">DSM 27467</strain>
    </source>
</reference>
<organism evidence="3 4">
    <name type="scientific">Diaphorobacter ruginosibacter</name>
    <dbReference type="NCBI Taxonomy" id="1715720"/>
    <lineage>
        <taxon>Bacteria</taxon>
        <taxon>Pseudomonadati</taxon>
        <taxon>Pseudomonadota</taxon>
        <taxon>Betaproteobacteria</taxon>
        <taxon>Burkholderiales</taxon>
        <taxon>Comamonadaceae</taxon>
        <taxon>Diaphorobacter</taxon>
    </lineage>
</organism>
<accession>A0A7G9RP87</accession>
<dbReference type="NCBIfam" id="NF041766">
    <property type="entry name" value="choice_anch_U"/>
    <property type="match status" value="1"/>
</dbReference>
<dbReference type="InterPro" id="IPR059226">
    <property type="entry name" value="Choice_anch_Q_dom"/>
</dbReference>
<dbReference type="EMBL" id="CP060714">
    <property type="protein sequence ID" value="QNN57412.1"/>
    <property type="molecule type" value="Genomic_DNA"/>
</dbReference>
<keyword evidence="4" id="KW-1185">Reference proteome</keyword>
<protein>
    <recommendedName>
        <fullName evidence="2">Bacterial repeat domain-containing protein</fullName>
    </recommendedName>
</protein>
<dbReference type="KEGG" id="drg:H9K76_00450"/>
<evidence type="ECO:0000313" key="4">
    <source>
        <dbReference type="Proteomes" id="UP000515811"/>
    </source>
</evidence>
<feature type="chain" id="PRO_5028894703" description="Bacterial repeat domain-containing protein" evidence="1">
    <location>
        <begin position="23"/>
        <end position="1271"/>
    </location>
</feature>
<dbReference type="SUPFAM" id="SSF51126">
    <property type="entry name" value="Pectin lyase-like"/>
    <property type="match status" value="1"/>
</dbReference>
<proteinExistence type="predicted"/>
<dbReference type="Proteomes" id="UP000515811">
    <property type="component" value="Chromosome"/>
</dbReference>
<dbReference type="InterPro" id="IPR053784">
    <property type="entry name" value="Choice_anch_U_dom"/>
</dbReference>
<dbReference type="NCBIfam" id="NF041518">
    <property type="entry name" value="choice_anch_Q"/>
    <property type="match status" value="1"/>
</dbReference>
<evidence type="ECO:0000256" key="1">
    <source>
        <dbReference type="SAM" id="SignalP"/>
    </source>
</evidence>
<gene>
    <name evidence="3" type="ORF">H9K76_00450</name>
</gene>
<dbReference type="Pfam" id="PF18998">
    <property type="entry name" value="Flg_new_2"/>
    <property type="match status" value="1"/>
</dbReference>
<dbReference type="AlphaFoldDB" id="A0A7G9RP87"/>